<reference evidence="1" key="1">
    <citation type="journal article" date="2015" name="Nature">
        <title>Complex archaea that bridge the gap between prokaryotes and eukaryotes.</title>
        <authorList>
            <person name="Spang A."/>
            <person name="Saw J.H."/>
            <person name="Jorgensen S.L."/>
            <person name="Zaremba-Niedzwiedzka K."/>
            <person name="Martijn J."/>
            <person name="Lind A.E."/>
            <person name="van Eijk R."/>
            <person name="Schleper C."/>
            <person name="Guy L."/>
            <person name="Ettema T.J."/>
        </authorList>
    </citation>
    <scope>NUCLEOTIDE SEQUENCE</scope>
</reference>
<accession>A0A0F9FRV5</accession>
<proteinExistence type="predicted"/>
<dbReference type="AlphaFoldDB" id="A0A0F9FRV5"/>
<sequence>VMSLPPDTVEVALENKCDICKDKNAKYYNTLYYIHICSNKCFEEFVVGYNREIEEIARKRLDPDEMKTIRKEKDDL</sequence>
<dbReference type="EMBL" id="LAZR01020428">
    <property type="protein sequence ID" value="KKL88918.1"/>
    <property type="molecule type" value="Genomic_DNA"/>
</dbReference>
<evidence type="ECO:0000313" key="1">
    <source>
        <dbReference type="EMBL" id="KKL88918.1"/>
    </source>
</evidence>
<gene>
    <name evidence="1" type="ORF">LCGC14_1919940</name>
</gene>
<name>A0A0F9FRV5_9ZZZZ</name>
<feature type="non-terminal residue" evidence="1">
    <location>
        <position position="1"/>
    </location>
</feature>
<comment type="caution">
    <text evidence="1">The sequence shown here is derived from an EMBL/GenBank/DDBJ whole genome shotgun (WGS) entry which is preliminary data.</text>
</comment>
<protein>
    <submittedName>
        <fullName evidence="1">Uncharacterized protein</fullName>
    </submittedName>
</protein>
<organism evidence="1">
    <name type="scientific">marine sediment metagenome</name>
    <dbReference type="NCBI Taxonomy" id="412755"/>
    <lineage>
        <taxon>unclassified sequences</taxon>
        <taxon>metagenomes</taxon>
        <taxon>ecological metagenomes</taxon>
    </lineage>
</organism>